<sequence length="414" mass="47034">MRKIQILSVMTALVFLCSCFGYRSIAQTTTQFPKSDRQVVILSLDGFRRSYLDVAKTPNIDSIASVGFLGFLQPSYPSLTFPNHYSMATGLYPNSHGIVTNMFFDKKLGRYKLGDRKSVENPAFYGGEPVWNTAERQGVRAASFFWVGSETNVNGHQPWSWKKYDSNVPYYDRADTVIKWLSMPKSERPRLIMWYIEEPDHFGHLYTPESPKTIAKVEQMDSVVGYFLNKLRQLPNRDNVDFILVSDHGMAAYTPGQSVDLSEYLDRNDFDHIVDGVPSMLYPKKGKLKKVLKDLKKVPNVTFYRKGDIPKRFHFGSNPRIGEIVVMPNIGTYLYFREGKAKKIVGGAHGYDNAAPEMKALFAGFGPDFKQDIRFSSPIPNITIYPLLCRLLSIEPAKNDASEKDVDRVINGEE</sequence>
<dbReference type="InterPro" id="IPR017850">
    <property type="entry name" value="Alkaline_phosphatase_core_sf"/>
</dbReference>
<name>A0ABV9K779_9PORP</name>
<dbReference type="PROSITE" id="PS51257">
    <property type="entry name" value="PROKAR_LIPOPROTEIN"/>
    <property type="match status" value="1"/>
</dbReference>
<dbReference type="PANTHER" id="PTHR10151:SF120">
    <property type="entry name" value="BIS(5'-ADENOSYL)-TRIPHOSPHATASE"/>
    <property type="match status" value="1"/>
</dbReference>
<protein>
    <submittedName>
        <fullName evidence="1">Ectonucleotide pyrophosphatase/phosphodiesterase</fullName>
    </submittedName>
</protein>
<dbReference type="SUPFAM" id="SSF53649">
    <property type="entry name" value="Alkaline phosphatase-like"/>
    <property type="match status" value="1"/>
</dbReference>
<dbReference type="RefSeq" id="WP_380078340.1">
    <property type="nucleotide sequence ID" value="NZ_JBHSGO010000141.1"/>
</dbReference>
<comment type="caution">
    <text evidence="1">The sequence shown here is derived from an EMBL/GenBank/DDBJ whole genome shotgun (WGS) entry which is preliminary data.</text>
</comment>
<dbReference type="Proteomes" id="UP001596020">
    <property type="component" value="Unassembled WGS sequence"/>
</dbReference>
<dbReference type="Gene3D" id="3.30.1360.180">
    <property type="match status" value="1"/>
</dbReference>
<organism evidence="1 2">
    <name type="scientific">Falsiporphyromonas endometrii</name>
    <dbReference type="NCBI Taxonomy" id="1387297"/>
    <lineage>
        <taxon>Bacteria</taxon>
        <taxon>Pseudomonadati</taxon>
        <taxon>Bacteroidota</taxon>
        <taxon>Bacteroidia</taxon>
        <taxon>Bacteroidales</taxon>
        <taxon>Porphyromonadaceae</taxon>
        <taxon>Falsiporphyromonas</taxon>
    </lineage>
</organism>
<dbReference type="EMBL" id="JBHSGO010000141">
    <property type="protein sequence ID" value="MFC4665846.1"/>
    <property type="molecule type" value="Genomic_DNA"/>
</dbReference>
<dbReference type="PANTHER" id="PTHR10151">
    <property type="entry name" value="ECTONUCLEOTIDE PYROPHOSPHATASE/PHOSPHODIESTERASE"/>
    <property type="match status" value="1"/>
</dbReference>
<evidence type="ECO:0000313" key="1">
    <source>
        <dbReference type="EMBL" id="MFC4665846.1"/>
    </source>
</evidence>
<proteinExistence type="predicted"/>
<dbReference type="InterPro" id="IPR002591">
    <property type="entry name" value="Phosphodiest/P_Trfase"/>
</dbReference>
<dbReference type="Gene3D" id="3.40.720.10">
    <property type="entry name" value="Alkaline Phosphatase, subunit A"/>
    <property type="match status" value="1"/>
</dbReference>
<accession>A0ABV9K779</accession>
<dbReference type="CDD" id="cd16018">
    <property type="entry name" value="Enpp"/>
    <property type="match status" value="1"/>
</dbReference>
<reference evidence="2" key="1">
    <citation type="journal article" date="2019" name="Int. J. Syst. Evol. Microbiol.">
        <title>The Global Catalogue of Microorganisms (GCM) 10K type strain sequencing project: providing services to taxonomists for standard genome sequencing and annotation.</title>
        <authorList>
            <consortium name="The Broad Institute Genomics Platform"/>
            <consortium name="The Broad Institute Genome Sequencing Center for Infectious Disease"/>
            <person name="Wu L."/>
            <person name="Ma J."/>
        </authorList>
    </citation>
    <scope>NUCLEOTIDE SEQUENCE [LARGE SCALE GENOMIC DNA]</scope>
    <source>
        <strain evidence="2">CGMCC 4.7357</strain>
    </source>
</reference>
<gene>
    <name evidence="1" type="ORF">ACFO3G_04390</name>
</gene>
<keyword evidence="2" id="KW-1185">Reference proteome</keyword>
<evidence type="ECO:0000313" key="2">
    <source>
        <dbReference type="Proteomes" id="UP001596020"/>
    </source>
</evidence>
<dbReference type="Pfam" id="PF01663">
    <property type="entry name" value="Phosphodiest"/>
    <property type="match status" value="1"/>
</dbReference>